<evidence type="ECO:0000313" key="1">
    <source>
        <dbReference type="EMBL" id="MFC1408798.1"/>
    </source>
</evidence>
<reference evidence="1 2" key="1">
    <citation type="submission" date="2024-09" db="EMBL/GenBank/DDBJ databases">
        <authorList>
            <person name="Lee S.D."/>
        </authorList>
    </citation>
    <scope>NUCLEOTIDE SEQUENCE [LARGE SCALE GENOMIC DNA]</scope>
    <source>
        <strain evidence="1 2">N1-1</strain>
    </source>
</reference>
<protein>
    <submittedName>
        <fullName evidence="1">Uncharacterized protein</fullName>
    </submittedName>
</protein>
<comment type="caution">
    <text evidence="1">The sequence shown here is derived from an EMBL/GenBank/DDBJ whole genome shotgun (WGS) entry which is preliminary data.</text>
</comment>
<evidence type="ECO:0000313" key="2">
    <source>
        <dbReference type="Proteomes" id="UP001592582"/>
    </source>
</evidence>
<gene>
    <name evidence="1" type="ORF">ACEZDG_05840</name>
</gene>
<name>A0ABV6V517_9ACTN</name>
<sequence length="135" mass="14014">MATLIASSAPYVTAALTAYGAAVLARVQDDAADATANLGRRLLQRVFGRRQPGEALPAALAGAVQAPGDPGTLDALRLAIGRELQDDAAMLADVRELLAAKRPVVHAPTIHSGGNTYYAGRDMTVDHTRGPSGER</sequence>
<organism evidence="1 2">
    <name type="scientific">Streptacidiphilus alkalitolerans</name>
    <dbReference type="NCBI Taxonomy" id="3342712"/>
    <lineage>
        <taxon>Bacteria</taxon>
        <taxon>Bacillati</taxon>
        <taxon>Actinomycetota</taxon>
        <taxon>Actinomycetes</taxon>
        <taxon>Kitasatosporales</taxon>
        <taxon>Streptomycetaceae</taxon>
        <taxon>Streptacidiphilus</taxon>
    </lineage>
</organism>
<proteinExistence type="predicted"/>
<keyword evidence="2" id="KW-1185">Reference proteome</keyword>
<dbReference type="Proteomes" id="UP001592582">
    <property type="component" value="Unassembled WGS sequence"/>
</dbReference>
<dbReference type="EMBL" id="JBHEZX010000002">
    <property type="protein sequence ID" value="MFC1408798.1"/>
    <property type="molecule type" value="Genomic_DNA"/>
</dbReference>
<accession>A0ABV6V517</accession>